<comment type="similarity">
    <text evidence="3">Belongs to the CarA family.</text>
</comment>
<dbReference type="PANTHER" id="PTHR43418">
    <property type="entry name" value="MULTIFUNCTIONAL TRYPTOPHAN BIOSYNTHESIS PROTEIN-RELATED"/>
    <property type="match status" value="1"/>
</dbReference>
<keyword evidence="8" id="KW-0315">Glutamine amidotransferase</keyword>
<keyword evidence="5" id="KW-0436">Ligase</keyword>
<feature type="domain" description="Carbamoyl-phosphate synthase small subunit N-terminal" evidence="13">
    <location>
        <begin position="9"/>
        <end position="142"/>
    </location>
</feature>
<evidence type="ECO:0000256" key="6">
    <source>
        <dbReference type="ARBA" id="ARBA00022741"/>
    </source>
</evidence>
<dbReference type="GO" id="GO:0005524">
    <property type="term" value="F:ATP binding"/>
    <property type="evidence" value="ECO:0007669"/>
    <property type="project" value="UniProtKB-KW"/>
</dbReference>
<dbReference type="Gene3D" id="3.50.30.20">
    <property type="entry name" value="Carbamoyl-phosphate synthase small subunit, N-terminal domain"/>
    <property type="match status" value="1"/>
</dbReference>
<name>A0A6J6SXH2_9ZZZZ</name>
<evidence type="ECO:0000313" key="14">
    <source>
        <dbReference type="EMBL" id="CAB4698281.1"/>
    </source>
</evidence>
<organism evidence="15">
    <name type="scientific">freshwater metagenome</name>
    <dbReference type="NCBI Taxonomy" id="449393"/>
    <lineage>
        <taxon>unclassified sequences</taxon>
        <taxon>metagenomes</taxon>
        <taxon>ecological metagenomes</taxon>
    </lineage>
</organism>
<evidence type="ECO:0000256" key="3">
    <source>
        <dbReference type="ARBA" id="ARBA00007800"/>
    </source>
</evidence>
<dbReference type="Pfam" id="PF00988">
    <property type="entry name" value="CPSase_sm_chain"/>
    <property type="match status" value="1"/>
</dbReference>
<evidence type="ECO:0000256" key="2">
    <source>
        <dbReference type="ARBA" id="ARBA00005077"/>
    </source>
</evidence>
<accession>A0A6J6SXH2</accession>
<dbReference type="GO" id="GO:0006207">
    <property type="term" value="P:'de novo' pyrimidine nucleobase biosynthetic process"/>
    <property type="evidence" value="ECO:0007669"/>
    <property type="project" value="InterPro"/>
</dbReference>
<dbReference type="NCBIfam" id="NF009475">
    <property type="entry name" value="PRK12838.1"/>
    <property type="match status" value="1"/>
</dbReference>
<dbReference type="InterPro" id="IPR050472">
    <property type="entry name" value="Anth_synth/Amidotransfase"/>
</dbReference>
<gene>
    <name evidence="14" type="ORF">UFOPK2602_00434</name>
    <name evidence="15" type="ORF">UFOPK2806_00276</name>
</gene>
<dbReference type="EMBL" id="CAEZYY010000002">
    <property type="protein sequence ID" value="CAB4739612.1"/>
    <property type="molecule type" value="Genomic_DNA"/>
</dbReference>
<dbReference type="EMBL" id="CAEZXX010000018">
    <property type="protein sequence ID" value="CAB4698281.1"/>
    <property type="molecule type" value="Genomic_DNA"/>
</dbReference>
<dbReference type="EC" id="6.3.5.5" evidence="4"/>
<proteinExistence type="inferred from homology"/>
<evidence type="ECO:0000256" key="9">
    <source>
        <dbReference type="ARBA" id="ARBA00022975"/>
    </source>
</evidence>
<dbReference type="HAMAP" id="MF_01209">
    <property type="entry name" value="CPSase_S_chain"/>
    <property type="match status" value="1"/>
</dbReference>
<dbReference type="InterPro" id="IPR002474">
    <property type="entry name" value="CarbamoylP_synth_ssu_N"/>
</dbReference>
<dbReference type="AlphaFoldDB" id="A0A6J6SXH2"/>
<dbReference type="NCBIfam" id="TIGR01368">
    <property type="entry name" value="CPSaseIIsmall"/>
    <property type="match status" value="1"/>
</dbReference>
<dbReference type="CDD" id="cd01744">
    <property type="entry name" value="GATase1_CPSase"/>
    <property type="match status" value="1"/>
</dbReference>
<dbReference type="InterPro" id="IPR035686">
    <property type="entry name" value="CPSase_GATase1"/>
</dbReference>
<dbReference type="PRINTS" id="PR00096">
    <property type="entry name" value="GATASE"/>
</dbReference>
<dbReference type="Gene3D" id="3.40.50.880">
    <property type="match status" value="1"/>
</dbReference>
<dbReference type="SUPFAM" id="SSF52317">
    <property type="entry name" value="Class I glutamine amidotransferase-like"/>
    <property type="match status" value="1"/>
</dbReference>
<keyword evidence="9" id="KW-0665">Pyrimidine biosynthesis</keyword>
<evidence type="ECO:0000256" key="12">
    <source>
        <dbReference type="ARBA" id="ARBA00049285"/>
    </source>
</evidence>
<dbReference type="PRINTS" id="PR00099">
    <property type="entry name" value="CPSGATASE"/>
</dbReference>
<comment type="catalytic activity">
    <reaction evidence="11">
        <text>hydrogencarbonate + L-glutamine + 2 ATP + H2O = carbamoyl phosphate + L-glutamate + 2 ADP + phosphate + 2 H(+)</text>
        <dbReference type="Rhea" id="RHEA:18633"/>
        <dbReference type="ChEBI" id="CHEBI:15377"/>
        <dbReference type="ChEBI" id="CHEBI:15378"/>
        <dbReference type="ChEBI" id="CHEBI:17544"/>
        <dbReference type="ChEBI" id="CHEBI:29985"/>
        <dbReference type="ChEBI" id="CHEBI:30616"/>
        <dbReference type="ChEBI" id="CHEBI:43474"/>
        <dbReference type="ChEBI" id="CHEBI:58228"/>
        <dbReference type="ChEBI" id="CHEBI:58359"/>
        <dbReference type="ChEBI" id="CHEBI:456216"/>
        <dbReference type="EC" id="6.3.5.5"/>
    </reaction>
</comment>
<evidence type="ECO:0000256" key="1">
    <source>
        <dbReference type="ARBA" id="ARBA00004812"/>
    </source>
</evidence>
<dbReference type="SUPFAM" id="SSF52021">
    <property type="entry name" value="Carbamoyl phosphate synthetase, small subunit N-terminal domain"/>
    <property type="match status" value="1"/>
</dbReference>
<evidence type="ECO:0000259" key="13">
    <source>
        <dbReference type="SMART" id="SM01097"/>
    </source>
</evidence>
<protein>
    <recommendedName>
        <fullName evidence="4">carbamoyl-phosphate synthase (glutamine-hydrolyzing)</fullName>
        <ecNumber evidence="4">6.3.5.5</ecNumber>
    </recommendedName>
    <alternativeName>
        <fullName evidence="10">Arginine-specific carbamoyl phosphate synthetase, glutamine chain</fullName>
    </alternativeName>
</protein>
<evidence type="ECO:0000256" key="10">
    <source>
        <dbReference type="ARBA" id="ARBA00044340"/>
    </source>
</evidence>
<comment type="pathway">
    <text evidence="2">Amino-acid biosynthesis; L-arginine biosynthesis; carbamoyl phosphate from bicarbonate: step 1/1.</text>
</comment>
<dbReference type="InterPro" id="IPR006274">
    <property type="entry name" value="CarbamoylP_synth_ssu"/>
</dbReference>
<dbReference type="GO" id="GO:0006221">
    <property type="term" value="P:pyrimidine nucleotide biosynthetic process"/>
    <property type="evidence" value="ECO:0007669"/>
    <property type="project" value="UniProtKB-KW"/>
</dbReference>
<evidence type="ECO:0000256" key="11">
    <source>
        <dbReference type="ARBA" id="ARBA00048816"/>
    </source>
</evidence>
<dbReference type="InterPro" id="IPR017926">
    <property type="entry name" value="GATASE"/>
</dbReference>
<evidence type="ECO:0000256" key="7">
    <source>
        <dbReference type="ARBA" id="ARBA00022840"/>
    </source>
</evidence>
<comment type="catalytic activity">
    <reaction evidence="12">
        <text>L-glutamine + H2O = L-glutamate + NH4(+)</text>
        <dbReference type="Rhea" id="RHEA:15889"/>
        <dbReference type="ChEBI" id="CHEBI:15377"/>
        <dbReference type="ChEBI" id="CHEBI:28938"/>
        <dbReference type="ChEBI" id="CHEBI:29985"/>
        <dbReference type="ChEBI" id="CHEBI:58359"/>
    </reaction>
</comment>
<reference evidence="15" key="1">
    <citation type="submission" date="2020-05" db="EMBL/GenBank/DDBJ databases">
        <authorList>
            <person name="Chiriac C."/>
            <person name="Salcher M."/>
            <person name="Ghai R."/>
            <person name="Kavagutti S V."/>
        </authorList>
    </citation>
    <scope>NUCLEOTIDE SEQUENCE</scope>
</reference>
<evidence type="ECO:0000256" key="8">
    <source>
        <dbReference type="ARBA" id="ARBA00022962"/>
    </source>
</evidence>
<dbReference type="InterPro" id="IPR029062">
    <property type="entry name" value="Class_I_gatase-like"/>
</dbReference>
<comment type="pathway">
    <text evidence="1">Pyrimidine metabolism; UMP biosynthesis via de novo pathway; (S)-dihydroorotate from bicarbonate: step 1/3.</text>
</comment>
<dbReference type="SMART" id="SM01097">
    <property type="entry name" value="CPSase_sm_chain"/>
    <property type="match status" value="1"/>
</dbReference>
<dbReference type="GO" id="GO:0006541">
    <property type="term" value="P:glutamine metabolic process"/>
    <property type="evidence" value="ECO:0007669"/>
    <property type="project" value="InterPro"/>
</dbReference>
<evidence type="ECO:0000313" key="15">
    <source>
        <dbReference type="EMBL" id="CAB4739612.1"/>
    </source>
</evidence>
<dbReference type="Pfam" id="PF00117">
    <property type="entry name" value="GATase"/>
    <property type="match status" value="1"/>
</dbReference>
<dbReference type="PRINTS" id="PR00097">
    <property type="entry name" value="ANTSNTHASEII"/>
</dbReference>
<evidence type="ECO:0000256" key="4">
    <source>
        <dbReference type="ARBA" id="ARBA00012738"/>
    </source>
</evidence>
<dbReference type="PANTHER" id="PTHR43418:SF7">
    <property type="entry name" value="CARBAMOYL-PHOSPHATE SYNTHASE SMALL CHAIN"/>
    <property type="match status" value="1"/>
</dbReference>
<dbReference type="InterPro" id="IPR036480">
    <property type="entry name" value="CarbP_synth_ssu_N_sf"/>
</dbReference>
<dbReference type="GO" id="GO:0004088">
    <property type="term" value="F:carbamoyl-phosphate synthase (glutamine-hydrolyzing) activity"/>
    <property type="evidence" value="ECO:0007669"/>
    <property type="project" value="UniProtKB-EC"/>
</dbReference>
<keyword evidence="6" id="KW-0547">Nucleotide-binding</keyword>
<dbReference type="PROSITE" id="PS51273">
    <property type="entry name" value="GATASE_TYPE_1"/>
    <property type="match status" value="1"/>
</dbReference>
<evidence type="ECO:0000256" key="5">
    <source>
        <dbReference type="ARBA" id="ARBA00022598"/>
    </source>
</evidence>
<keyword evidence="7" id="KW-0067">ATP-binding</keyword>
<dbReference type="FunFam" id="3.50.30.20:FF:000001">
    <property type="entry name" value="Carbamoyl-phosphate synthase small chain"/>
    <property type="match status" value="1"/>
</dbReference>
<sequence length="388" mass="40784">MSEAISAPTEGLLVLADGSVFEGELIGATPAAGVASGEVVFNTVLTGYQEVLTDPSYAGQIITFTYPHIGNYGVTDVDFESVRPFCRGVVVRELARRYSNHRAGSSLDSMLRKYGVPGIAGIDTRRLTRRIRDTGALPAAFGSADESTLLAAARGERGTDGVDLVAGVTTEQIYSVGEGDRTIVAYDFGIKHTILRHLARLGRVEVVPASTSAADVLALRAAGVFLSNGPGDPSMVGYASTAIAELVGQVPIFGICLGHQLLSRALGGSTYKLAFGHHGGNHPVRHEASGRIEITSQNHNFCLAPESLGGKVEVTHVNLNDGTNEGMRVLGAPAFSVQYHPEAGPGPHDAEYLFSEFDRLMGGDGRLRPEPYGYQPAGLRAPAQGGAA</sequence>